<proteinExistence type="predicted"/>
<dbReference type="Proteomes" id="UP000218231">
    <property type="component" value="Unassembled WGS sequence"/>
</dbReference>
<comment type="caution">
    <text evidence="1">The sequence shown here is derived from an EMBL/GenBank/DDBJ whole genome shotgun (WGS) entry which is preliminary data.</text>
</comment>
<evidence type="ECO:0000313" key="1">
    <source>
        <dbReference type="EMBL" id="PAV92352.1"/>
    </source>
</evidence>
<dbReference type="AlphaFoldDB" id="A0A2A2M1K3"/>
<organism evidence="1 2">
    <name type="scientific">Diploscapter pachys</name>
    <dbReference type="NCBI Taxonomy" id="2018661"/>
    <lineage>
        <taxon>Eukaryota</taxon>
        <taxon>Metazoa</taxon>
        <taxon>Ecdysozoa</taxon>
        <taxon>Nematoda</taxon>
        <taxon>Chromadorea</taxon>
        <taxon>Rhabditida</taxon>
        <taxon>Rhabditina</taxon>
        <taxon>Rhabditomorpha</taxon>
        <taxon>Rhabditoidea</taxon>
        <taxon>Rhabditidae</taxon>
        <taxon>Diploscapter</taxon>
    </lineage>
</organism>
<gene>
    <name evidence="1" type="ORF">WR25_03146</name>
</gene>
<reference evidence="1 2" key="1">
    <citation type="journal article" date="2017" name="Curr. Biol.">
        <title>Genome architecture and evolution of a unichromosomal asexual nematode.</title>
        <authorList>
            <person name="Fradin H."/>
            <person name="Zegar C."/>
            <person name="Gutwein M."/>
            <person name="Lucas J."/>
            <person name="Kovtun M."/>
            <person name="Corcoran D."/>
            <person name="Baugh L.R."/>
            <person name="Kiontke K."/>
            <person name="Gunsalus K."/>
            <person name="Fitch D.H."/>
            <person name="Piano F."/>
        </authorList>
    </citation>
    <scope>NUCLEOTIDE SEQUENCE [LARGE SCALE GENOMIC DNA]</scope>
    <source>
        <strain evidence="1">PF1309</strain>
    </source>
</reference>
<keyword evidence="2" id="KW-1185">Reference proteome</keyword>
<dbReference type="EMBL" id="LIAE01006236">
    <property type="protein sequence ID" value="PAV92352.1"/>
    <property type="molecule type" value="Genomic_DNA"/>
</dbReference>
<sequence>MRRMRVRACFFSSGLCGIEHLSTWVHRRIIQYSPIVYAAELRHKFCALRALLQASTGDLTTRVPSLPQCRQHLAVPVAIDGNLGLFLVSFERIDVKICDCPCLRAARRRENAVLRESAIHGCIDRGLASIRVQRRTPVSSSGRHGLRDEHSVLQCPRHAAHTDPGCTCLGVGTARNQQQAHSRLSLGSHGQWKLTVIANSDAGTHAFQIEHLEFVATLDDAGVFLEPRQLQFVLVVACAVRRKPPSPVAVAVQSNLGQKRTGLNGHAQLARQVGIQCQPRRLQGLQRGQRGVEIMADARLERCSQFEG</sequence>
<protein>
    <submittedName>
        <fullName evidence="1">Uncharacterized protein</fullName>
    </submittedName>
</protein>
<name>A0A2A2M1K3_9BILA</name>
<evidence type="ECO:0000313" key="2">
    <source>
        <dbReference type="Proteomes" id="UP000218231"/>
    </source>
</evidence>
<accession>A0A2A2M1K3</accession>